<dbReference type="EMBL" id="JARKIE010000093">
    <property type="protein sequence ID" value="KAJ7686770.1"/>
    <property type="molecule type" value="Genomic_DNA"/>
</dbReference>
<evidence type="ECO:0000256" key="1">
    <source>
        <dbReference type="SAM" id="Phobius"/>
    </source>
</evidence>
<feature type="transmembrane region" description="Helical" evidence="1">
    <location>
        <begin position="25"/>
        <end position="45"/>
    </location>
</feature>
<accession>A0AAD7DDG2</accession>
<feature type="transmembrane region" description="Helical" evidence="1">
    <location>
        <begin position="83"/>
        <end position="107"/>
    </location>
</feature>
<dbReference type="AlphaFoldDB" id="A0AAD7DDG2"/>
<comment type="caution">
    <text evidence="2">The sequence shown here is derived from an EMBL/GenBank/DDBJ whole genome shotgun (WGS) entry which is preliminary data.</text>
</comment>
<keyword evidence="1" id="KW-1133">Transmembrane helix</keyword>
<evidence type="ECO:0000313" key="2">
    <source>
        <dbReference type="EMBL" id="KAJ7686770.1"/>
    </source>
</evidence>
<keyword evidence="1" id="KW-0812">Transmembrane</keyword>
<feature type="transmembrane region" description="Helical" evidence="1">
    <location>
        <begin position="57"/>
        <end position="77"/>
    </location>
</feature>
<gene>
    <name evidence="2" type="ORF">B0H17DRAFT_1203985</name>
</gene>
<evidence type="ECO:0000313" key="3">
    <source>
        <dbReference type="Proteomes" id="UP001221757"/>
    </source>
</evidence>
<organism evidence="2 3">
    <name type="scientific">Mycena rosella</name>
    <name type="common">Pink bonnet</name>
    <name type="synonym">Agaricus rosellus</name>
    <dbReference type="NCBI Taxonomy" id="1033263"/>
    <lineage>
        <taxon>Eukaryota</taxon>
        <taxon>Fungi</taxon>
        <taxon>Dikarya</taxon>
        <taxon>Basidiomycota</taxon>
        <taxon>Agaricomycotina</taxon>
        <taxon>Agaricomycetes</taxon>
        <taxon>Agaricomycetidae</taxon>
        <taxon>Agaricales</taxon>
        <taxon>Marasmiineae</taxon>
        <taxon>Mycenaceae</taxon>
        <taxon>Mycena</taxon>
    </lineage>
</organism>
<keyword evidence="3" id="KW-1185">Reference proteome</keyword>
<sequence>MLDSIDVMWGEFEWMPADGDVQMEIILPAVLGAFNLCFSIYGAAAAFKSRSAKEYDMLLACVVTTGCVNMVAAYMRRNVADNWFGWAFTMTLMLDSILNLSTAFRILRAYPTRDRHALPRYAPGASIHIPVQYNKPQPVVDHKPAVQYMPAAQSQEEAEANDFVWIDEKGYPA</sequence>
<dbReference type="Proteomes" id="UP001221757">
    <property type="component" value="Unassembled WGS sequence"/>
</dbReference>
<proteinExistence type="predicted"/>
<name>A0AAD7DDG2_MYCRO</name>
<keyword evidence="1" id="KW-0472">Membrane</keyword>
<protein>
    <submittedName>
        <fullName evidence="2">Uncharacterized protein</fullName>
    </submittedName>
</protein>
<reference evidence="2" key="1">
    <citation type="submission" date="2023-03" db="EMBL/GenBank/DDBJ databases">
        <title>Massive genome expansion in bonnet fungi (Mycena s.s.) driven by repeated elements and novel gene families across ecological guilds.</title>
        <authorList>
            <consortium name="Lawrence Berkeley National Laboratory"/>
            <person name="Harder C.B."/>
            <person name="Miyauchi S."/>
            <person name="Viragh M."/>
            <person name="Kuo A."/>
            <person name="Thoen E."/>
            <person name="Andreopoulos B."/>
            <person name="Lu D."/>
            <person name="Skrede I."/>
            <person name="Drula E."/>
            <person name="Henrissat B."/>
            <person name="Morin E."/>
            <person name="Kohler A."/>
            <person name="Barry K."/>
            <person name="LaButti K."/>
            <person name="Morin E."/>
            <person name="Salamov A."/>
            <person name="Lipzen A."/>
            <person name="Mereny Z."/>
            <person name="Hegedus B."/>
            <person name="Baldrian P."/>
            <person name="Stursova M."/>
            <person name="Weitz H."/>
            <person name="Taylor A."/>
            <person name="Grigoriev I.V."/>
            <person name="Nagy L.G."/>
            <person name="Martin F."/>
            <person name="Kauserud H."/>
        </authorList>
    </citation>
    <scope>NUCLEOTIDE SEQUENCE</scope>
    <source>
        <strain evidence="2">CBHHK067</strain>
    </source>
</reference>